<name>A0A1F6UVM1_9BACT</name>
<organism evidence="1 2">
    <name type="scientific">Candidatus Nomurabacteria bacterium RIFCSPHIGHO2_01_FULL_39_9</name>
    <dbReference type="NCBI Taxonomy" id="1801735"/>
    <lineage>
        <taxon>Bacteria</taxon>
        <taxon>Candidatus Nomuraibacteriota</taxon>
    </lineage>
</organism>
<evidence type="ECO:0000313" key="2">
    <source>
        <dbReference type="Proteomes" id="UP000182253"/>
    </source>
</evidence>
<evidence type="ECO:0000313" key="1">
    <source>
        <dbReference type="EMBL" id="OGI61431.1"/>
    </source>
</evidence>
<accession>A0A1F6UVM1</accession>
<dbReference type="STRING" id="1801735.A2645_00285"/>
<proteinExistence type="predicted"/>
<sequence length="203" mass="22158">MKKFLSFLLVFGLVGGGLLISVRKAEALTNGEKFSICANHFSIDKCEKWHPTPIAPPPGIPNDPLLLTEAHFDLLAKLSFSTPGGTMISEKVKKSSKEQTTIEGIKNVTGTSAFGVLAALRAGKAKSDDYTNFRSTLSVLGAFLMDMSKASDEDIKTFIQEEPYFPALTLGLMVYSLEKATGDDGKPVLRLKARRKGNMPRFR</sequence>
<dbReference type="Proteomes" id="UP000182253">
    <property type="component" value="Unassembled WGS sequence"/>
</dbReference>
<protein>
    <submittedName>
        <fullName evidence="1">Uncharacterized protein</fullName>
    </submittedName>
</protein>
<dbReference type="AlphaFoldDB" id="A0A1F6UVM1"/>
<comment type="caution">
    <text evidence="1">The sequence shown here is derived from an EMBL/GenBank/DDBJ whole genome shotgun (WGS) entry which is preliminary data.</text>
</comment>
<gene>
    <name evidence="1" type="ORF">A2645_00285</name>
</gene>
<dbReference type="EMBL" id="MFTL01000018">
    <property type="protein sequence ID" value="OGI61431.1"/>
    <property type="molecule type" value="Genomic_DNA"/>
</dbReference>
<reference evidence="1 2" key="1">
    <citation type="journal article" date="2016" name="Nat. Commun.">
        <title>Thousands of microbial genomes shed light on interconnected biogeochemical processes in an aquifer system.</title>
        <authorList>
            <person name="Anantharaman K."/>
            <person name="Brown C.T."/>
            <person name="Hug L.A."/>
            <person name="Sharon I."/>
            <person name="Castelle C.J."/>
            <person name="Probst A.J."/>
            <person name="Thomas B.C."/>
            <person name="Singh A."/>
            <person name="Wilkins M.J."/>
            <person name="Karaoz U."/>
            <person name="Brodie E.L."/>
            <person name="Williams K.H."/>
            <person name="Hubbard S.S."/>
            <person name="Banfield J.F."/>
        </authorList>
    </citation>
    <scope>NUCLEOTIDE SEQUENCE [LARGE SCALE GENOMIC DNA]</scope>
</reference>